<organism evidence="9 10">
    <name type="scientific">Vitreoscilla filiformis</name>
    <dbReference type="NCBI Taxonomy" id="63"/>
    <lineage>
        <taxon>Bacteria</taxon>
        <taxon>Pseudomonadati</taxon>
        <taxon>Pseudomonadota</taxon>
        <taxon>Betaproteobacteria</taxon>
        <taxon>Neisseriales</taxon>
        <taxon>Neisseriaceae</taxon>
        <taxon>Vitreoscilla</taxon>
    </lineage>
</organism>
<comment type="pathway">
    <text evidence="8">Cofactor biosynthesis; biotin biosynthesis; biotin from 7,8-diaminononanoate: step 1/2.</text>
</comment>
<feature type="binding site" evidence="8">
    <location>
        <position position="123"/>
    </location>
    <ligand>
        <name>Mg(2+)</name>
        <dbReference type="ChEBI" id="CHEBI:18420"/>
    </ligand>
</feature>
<dbReference type="GO" id="GO:0004141">
    <property type="term" value="F:dethiobiotin synthase activity"/>
    <property type="evidence" value="ECO:0007669"/>
    <property type="project" value="UniProtKB-UniRule"/>
</dbReference>
<dbReference type="GO" id="GO:0005524">
    <property type="term" value="F:ATP binding"/>
    <property type="evidence" value="ECO:0007669"/>
    <property type="project" value="UniProtKB-UniRule"/>
</dbReference>
<dbReference type="EC" id="6.3.3.3" evidence="8"/>
<dbReference type="NCBIfam" id="TIGR00347">
    <property type="entry name" value="bioD"/>
    <property type="match status" value="1"/>
</dbReference>
<dbReference type="GO" id="GO:0009102">
    <property type="term" value="P:biotin biosynthetic process"/>
    <property type="evidence" value="ECO:0007669"/>
    <property type="project" value="UniProtKB-UniRule"/>
</dbReference>
<dbReference type="GO" id="GO:0005829">
    <property type="term" value="C:cytosol"/>
    <property type="evidence" value="ECO:0007669"/>
    <property type="project" value="TreeGrafter"/>
</dbReference>
<keyword evidence="5 8" id="KW-0093">Biotin biosynthesis</keyword>
<keyword evidence="7 8" id="KW-0460">Magnesium</keyword>
<dbReference type="Proteomes" id="UP000199729">
    <property type="component" value="Chromosome"/>
</dbReference>
<dbReference type="AlphaFoldDB" id="A0A221KIR8"/>
<feature type="binding site" evidence="8">
    <location>
        <begin position="123"/>
        <end position="126"/>
    </location>
    <ligand>
        <name>ATP</name>
        <dbReference type="ChEBI" id="CHEBI:30616"/>
    </ligand>
</feature>
<dbReference type="GO" id="GO:0042803">
    <property type="term" value="F:protein homodimerization activity"/>
    <property type="evidence" value="ECO:0007669"/>
    <property type="project" value="UniProtKB-ARBA"/>
</dbReference>
<comment type="cofactor">
    <cofactor evidence="8">
        <name>Mg(2+)</name>
        <dbReference type="ChEBI" id="CHEBI:18420"/>
    </cofactor>
</comment>
<dbReference type="FunFam" id="3.40.50.300:FF:000292">
    <property type="entry name" value="ATP-dependent dethiobiotin synthetase BioD"/>
    <property type="match status" value="1"/>
</dbReference>
<dbReference type="Gene3D" id="3.40.50.300">
    <property type="entry name" value="P-loop containing nucleotide triphosphate hydrolases"/>
    <property type="match status" value="1"/>
</dbReference>
<dbReference type="PANTHER" id="PTHR43210">
    <property type="entry name" value="DETHIOBIOTIN SYNTHETASE"/>
    <property type="match status" value="1"/>
</dbReference>
<feature type="binding site" evidence="8">
    <location>
        <position position="61"/>
    </location>
    <ligand>
        <name>ATP</name>
        <dbReference type="ChEBI" id="CHEBI:30616"/>
    </ligand>
</feature>
<dbReference type="RefSeq" id="WP_089417607.1">
    <property type="nucleotide sequence ID" value="NZ_CP022423.1"/>
</dbReference>
<keyword evidence="3 8" id="KW-0479">Metal-binding</keyword>
<sequence length="256" mass="26732">MSGLPRWRGCFVTGTDTEVGKTHVSAALLHALGSRGLRVAGYKPVAAGTVLNAQGQRINEDVQWLHAASTLRPLALEEVGPCVFDTPCAPHIAARLEGRALRPAELLAGAARLAARVDAVVVEGVGGFCVPLAEPGDDPAWPGGFDSADLAVQLGLPVILVVGVRLGCLNHAQLTAQAVLARGLRLAGWIANAMQPEGPHHAANLAALRWRFDERLGVPCLGELPCCADPSAVNLAQHLNRSALAEVLGLPRTLLP</sequence>
<dbReference type="SUPFAM" id="SSF52540">
    <property type="entry name" value="P-loop containing nucleoside triphosphate hydrolases"/>
    <property type="match status" value="1"/>
</dbReference>
<evidence type="ECO:0000256" key="7">
    <source>
        <dbReference type="ARBA" id="ARBA00022842"/>
    </source>
</evidence>
<evidence type="ECO:0000256" key="3">
    <source>
        <dbReference type="ARBA" id="ARBA00022723"/>
    </source>
</evidence>
<dbReference type="UniPathway" id="UPA00078">
    <property type="reaction ID" value="UER00161"/>
</dbReference>
<dbReference type="InterPro" id="IPR004472">
    <property type="entry name" value="DTB_synth_BioD"/>
</dbReference>
<keyword evidence="4 8" id="KW-0547">Nucleotide-binding</keyword>
<comment type="catalytic activity">
    <reaction evidence="8">
        <text>(7R,8S)-7,8-diammoniononanoate + CO2 + ATP = (4R,5S)-dethiobiotin + ADP + phosphate + 3 H(+)</text>
        <dbReference type="Rhea" id="RHEA:15805"/>
        <dbReference type="ChEBI" id="CHEBI:15378"/>
        <dbReference type="ChEBI" id="CHEBI:16526"/>
        <dbReference type="ChEBI" id="CHEBI:30616"/>
        <dbReference type="ChEBI" id="CHEBI:43474"/>
        <dbReference type="ChEBI" id="CHEBI:149469"/>
        <dbReference type="ChEBI" id="CHEBI:149473"/>
        <dbReference type="ChEBI" id="CHEBI:456216"/>
        <dbReference type="EC" id="6.3.3.3"/>
    </reaction>
</comment>
<keyword evidence="10" id="KW-1185">Reference proteome</keyword>
<dbReference type="Pfam" id="PF13500">
    <property type="entry name" value="AAA_26"/>
    <property type="match status" value="1"/>
</dbReference>
<dbReference type="HAMAP" id="MF_00336">
    <property type="entry name" value="BioD"/>
    <property type="match status" value="1"/>
</dbReference>
<protein>
    <recommendedName>
        <fullName evidence="8">ATP-dependent dethiobiotin synthetase BioD</fullName>
        <ecNumber evidence="8">6.3.3.3</ecNumber>
    </recommendedName>
    <alternativeName>
        <fullName evidence="8">DTB synthetase</fullName>
        <shortName evidence="8">DTBS</shortName>
    </alternativeName>
    <alternativeName>
        <fullName evidence="8">Dethiobiotin synthase</fullName>
    </alternativeName>
</protein>
<feature type="binding site" evidence="8">
    <location>
        <begin position="18"/>
        <end position="23"/>
    </location>
    <ligand>
        <name>ATP</name>
        <dbReference type="ChEBI" id="CHEBI:30616"/>
    </ligand>
</feature>
<feature type="binding site" evidence="8">
    <location>
        <position position="61"/>
    </location>
    <ligand>
        <name>Mg(2+)</name>
        <dbReference type="ChEBI" id="CHEBI:18420"/>
    </ligand>
</feature>
<evidence type="ECO:0000256" key="4">
    <source>
        <dbReference type="ARBA" id="ARBA00022741"/>
    </source>
</evidence>
<evidence type="ECO:0000256" key="8">
    <source>
        <dbReference type="HAMAP-Rule" id="MF_00336"/>
    </source>
</evidence>
<comment type="caution">
    <text evidence="8">Lacks conserved residue(s) required for the propagation of feature annotation.</text>
</comment>
<proteinExistence type="inferred from homology"/>
<dbReference type="PIRSF" id="PIRSF006755">
    <property type="entry name" value="DTB_synth"/>
    <property type="match status" value="1"/>
</dbReference>
<dbReference type="EMBL" id="CP022423">
    <property type="protein sequence ID" value="ASM78723.1"/>
    <property type="molecule type" value="Genomic_DNA"/>
</dbReference>
<keyword evidence="1 8" id="KW-0963">Cytoplasm</keyword>
<reference evidence="9 10" key="1">
    <citation type="submission" date="2017-07" db="EMBL/GenBank/DDBJ databases">
        <title>Complete Genome Sequence of the cosmetic ferment Vitreoscilla filiformis (ATCC15551).</title>
        <authorList>
            <person name="Contreras S."/>
            <person name="Sagory-Zalkind P."/>
            <person name="Blanquart H."/>
            <person name="Iltis A."/>
            <person name="Morand S.C."/>
        </authorList>
    </citation>
    <scope>NUCLEOTIDE SEQUENCE [LARGE SCALE GENOMIC DNA]</scope>
    <source>
        <strain evidence="9 10">ATCC 15551</strain>
    </source>
</reference>
<feature type="binding site" evidence="8">
    <location>
        <position position="22"/>
    </location>
    <ligand>
        <name>Mg(2+)</name>
        <dbReference type="ChEBI" id="CHEBI:18420"/>
    </ligand>
</feature>
<dbReference type="PANTHER" id="PTHR43210:SF5">
    <property type="entry name" value="DETHIOBIOTIN SYNTHETASE"/>
    <property type="match status" value="1"/>
</dbReference>
<evidence type="ECO:0000313" key="9">
    <source>
        <dbReference type="EMBL" id="ASM78723.1"/>
    </source>
</evidence>
<comment type="function">
    <text evidence="8">Catalyzes a mechanistically unusual reaction, the ATP-dependent insertion of CO2 between the N7 and N8 nitrogen atoms of 7,8-diaminopelargonic acid (DAPA, also called 7,8-diammoniononanoate) to form a ureido ring.</text>
</comment>
<name>A0A221KIR8_VITFI</name>
<evidence type="ECO:0000256" key="1">
    <source>
        <dbReference type="ARBA" id="ARBA00022490"/>
    </source>
</evidence>
<dbReference type="KEGG" id="vff:VITFI_CDS2946"/>
<keyword evidence="6 8" id="KW-0067">ATP-binding</keyword>
<comment type="subunit">
    <text evidence="8">Homodimer.</text>
</comment>
<keyword evidence="2 8" id="KW-0436">Ligase</keyword>
<evidence type="ECO:0000256" key="5">
    <source>
        <dbReference type="ARBA" id="ARBA00022756"/>
    </source>
</evidence>
<dbReference type="OrthoDB" id="9802097at2"/>
<dbReference type="GO" id="GO:0000287">
    <property type="term" value="F:magnesium ion binding"/>
    <property type="evidence" value="ECO:0007669"/>
    <property type="project" value="UniProtKB-UniRule"/>
</dbReference>
<accession>A0A221KIR8</accession>
<comment type="subcellular location">
    <subcellularLocation>
        <location evidence="8">Cytoplasm</location>
    </subcellularLocation>
</comment>
<feature type="active site" evidence="8">
    <location>
        <position position="43"/>
    </location>
</feature>
<evidence type="ECO:0000256" key="2">
    <source>
        <dbReference type="ARBA" id="ARBA00022598"/>
    </source>
</evidence>
<dbReference type="CDD" id="cd03109">
    <property type="entry name" value="DTBS"/>
    <property type="match status" value="1"/>
</dbReference>
<comment type="similarity">
    <text evidence="8">Belongs to the dethiobiotin synthetase family.</text>
</comment>
<evidence type="ECO:0000256" key="6">
    <source>
        <dbReference type="ARBA" id="ARBA00022840"/>
    </source>
</evidence>
<evidence type="ECO:0000313" key="10">
    <source>
        <dbReference type="Proteomes" id="UP000199729"/>
    </source>
</evidence>
<dbReference type="InterPro" id="IPR027417">
    <property type="entry name" value="P-loop_NTPase"/>
</dbReference>
<gene>
    <name evidence="8" type="primary">bioD</name>
    <name evidence="9" type="ORF">VITFI_CDS2946</name>
</gene>